<organism evidence="6 7">
    <name type="scientific">Amycolatopsis saalfeldensis</name>
    <dbReference type="NCBI Taxonomy" id="394193"/>
    <lineage>
        <taxon>Bacteria</taxon>
        <taxon>Bacillati</taxon>
        <taxon>Actinomycetota</taxon>
        <taxon>Actinomycetes</taxon>
        <taxon>Pseudonocardiales</taxon>
        <taxon>Pseudonocardiaceae</taxon>
        <taxon>Amycolatopsis</taxon>
    </lineage>
</organism>
<dbReference type="PANTHER" id="PTHR30055:SF146">
    <property type="entry name" value="HTH-TYPE TRANSCRIPTIONAL DUAL REGULATOR CECR"/>
    <property type="match status" value="1"/>
</dbReference>
<keyword evidence="3" id="KW-0804">Transcription</keyword>
<evidence type="ECO:0000259" key="5">
    <source>
        <dbReference type="PROSITE" id="PS50977"/>
    </source>
</evidence>
<dbReference type="SUPFAM" id="SSF46689">
    <property type="entry name" value="Homeodomain-like"/>
    <property type="match status" value="1"/>
</dbReference>
<dbReference type="InterPro" id="IPR050109">
    <property type="entry name" value="HTH-type_TetR-like_transc_reg"/>
</dbReference>
<dbReference type="EMBL" id="FOEF01000002">
    <property type="protein sequence ID" value="SEO89517.1"/>
    <property type="molecule type" value="Genomic_DNA"/>
</dbReference>
<accession>A0A1H8TF14</accession>
<dbReference type="AlphaFoldDB" id="A0A1H8TF14"/>
<evidence type="ECO:0000256" key="4">
    <source>
        <dbReference type="PROSITE-ProRule" id="PRU00335"/>
    </source>
</evidence>
<sequence length="207" mass="22407">MPDDAPAARPSSLRKRAAVLTAGRALFLGEGYERTSVDAVAARAGISKRTVYDYFGDKDGLFDAVITDAAAEVVDAVRAAVEEELTNGRDLREALLAFARRIASATISSSEHRQLRQLMRADRRARRSLGGFEDQPEALLAERFEELAGQGVLSATNTVRAAQHFVALTFMLALDVSSAAPAEDAEIDALLVDGVDAFLRAYHRPYP</sequence>
<dbReference type="PROSITE" id="PS01081">
    <property type="entry name" value="HTH_TETR_1"/>
    <property type="match status" value="1"/>
</dbReference>
<dbReference type="GO" id="GO:0045892">
    <property type="term" value="P:negative regulation of DNA-templated transcription"/>
    <property type="evidence" value="ECO:0007669"/>
    <property type="project" value="UniProtKB-ARBA"/>
</dbReference>
<gene>
    <name evidence="6" type="ORF">SAMN04489732_102585</name>
</gene>
<dbReference type="Pfam" id="PF14246">
    <property type="entry name" value="TetR_C_7"/>
    <property type="match status" value="1"/>
</dbReference>
<dbReference type="InterPro" id="IPR023772">
    <property type="entry name" value="DNA-bd_HTH_TetR-type_CS"/>
</dbReference>
<dbReference type="InterPro" id="IPR001647">
    <property type="entry name" value="HTH_TetR"/>
</dbReference>
<dbReference type="Proteomes" id="UP000198582">
    <property type="component" value="Unassembled WGS sequence"/>
</dbReference>
<evidence type="ECO:0000256" key="2">
    <source>
        <dbReference type="ARBA" id="ARBA00023125"/>
    </source>
</evidence>
<evidence type="ECO:0000313" key="7">
    <source>
        <dbReference type="Proteomes" id="UP000198582"/>
    </source>
</evidence>
<keyword evidence="2 4" id="KW-0238">DNA-binding</keyword>
<dbReference type="GO" id="GO:0003700">
    <property type="term" value="F:DNA-binding transcription factor activity"/>
    <property type="evidence" value="ECO:0007669"/>
    <property type="project" value="TreeGrafter"/>
</dbReference>
<dbReference type="GO" id="GO:0000976">
    <property type="term" value="F:transcription cis-regulatory region binding"/>
    <property type="evidence" value="ECO:0007669"/>
    <property type="project" value="TreeGrafter"/>
</dbReference>
<keyword evidence="1" id="KW-0805">Transcription regulation</keyword>
<reference evidence="7" key="1">
    <citation type="submission" date="2016-10" db="EMBL/GenBank/DDBJ databases">
        <authorList>
            <person name="Varghese N."/>
            <person name="Submissions S."/>
        </authorList>
    </citation>
    <scope>NUCLEOTIDE SEQUENCE [LARGE SCALE GENOMIC DNA]</scope>
    <source>
        <strain evidence="7">DSM 44993</strain>
    </source>
</reference>
<proteinExistence type="predicted"/>
<evidence type="ECO:0000313" key="6">
    <source>
        <dbReference type="EMBL" id="SEO89517.1"/>
    </source>
</evidence>
<dbReference type="Gene3D" id="1.10.357.10">
    <property type="entry name" value="Tetracycline Repressor, domain 2"/>
    <property type="match status" value="1"/>
</dbReference>
<evidence type="ECO:0000256" key="3">
    <source>
        <dbReference type="ARBA" id="ARBA00023163"/>
    </source>
</evidence>
<evidence type="ECO:0000256" key="1">
    <source>
        <dbReference type="ARBA" id="ARBA00023015"/>
    </source>
</evidence>
<dbReference type="InterPro" id="IPR009057">
    <property type="entry name" value="Homeodomain-like_sf"/>
</dbReference>
<dbReference type="InterPro" id="IPR039536">
    <property type="entry name" value="TetR_C_Proteobacteria"/>
</dbReference>
<feature type="DNA-binding region" description="H-T-H motif" evidence="4">
    <location>
        <begin position="36"/>
        <end position="55"/>
    </location>
</feature>
<dbReference type="Pfam" id="PF00440">
    <property type="entry name" value="TetR_N"/>
    <property type="match status" value="1"/>
</dbReference>
<name>A0A1H8TF14_9PSEU</name>
<dbReference type="FunFam" id="1.10.10.60:FF:000141">
    <property type="entry name" value="TetR family transcriptional regulator"/>
    <property type="match status" value="1"/>
</dbReference>
<dbReference type="OrthoDB" id="7186128at2"/>
<keyword evidence="7" id="KW-1185">Reference proteome</keyword>
<dbReference type="PROSITE" id="PS50977">
    <property type="entry name" value="HTH_TETR_2"/>
    <property type="match status" value="1"/>
</dbReference>
<dbReference type="RefSeq" id="WP_091614318.1">
    <property type="nucleotide sequence ID" value="NZ_FOEF01000002.1"/>
</dbReference>
<dbReference type="PRINTS" id="PR00455">
    <property type="entry name" value="HTHTETR"/>
</dbReference>
<dbReference type="PANTHER" id="PTHR30055">
    <property type="entry name" value="HTH-TYPE TRANSCRIPTIONAL REGULATOR RUTR"/>
    <property type="match status" value="1"/>
</dbReference>
<feature type="domain" description="HTH tetR-type" evidence="5">
    <location>
        <begin position="13"/>
        <end position="73"/>
    </location>
</feature>
<protein>
    <submittedName>
        <fullName evidence="6">Transcriptional regulator, TetR family</fullName>
    </submittedName>
</protein>
<dbReference type="STRING" id="394193.SAMN04489732_102585"/>